<evidence type="ECO:0000256" key="5">
    <source>
        <dbReference type="PROSITE-ProRule" id="PRU00176"/>
    </source>
</evidence>
<keyword evidence="5" id="KW-0694">RNA-binding</keyword>
<keyword evidence="4" id="KW-0539">Nucleus</keyword>
<dbReference type="GO" id="GO:0005737">
    <property type="term" value="C:cytoplasm"/>
    <property type="evidence" value="ECO:0007669"/>
    <property type="project" value="Ensembl"/>
</dbReference>
<reference evidence="8" key="2">
    <citation type="submission" date="2025-08" db="UniProtKB">
        <authorList>
            <consortium name="Ensembl"/>
        </authorList>
    </citation>
    <scope>IDENTIFICATION</scope>
</reference>
<evidence type="ECO:0000313" key="8">
    <source>
        <dbReference type="Ensembl" id="ENSTGUP00000006699.2"/>
    </source>
</evidence>
<feature type="region of interest" description="Disordered" evidence="6">
    <location>
        <begin position="661"/>
        <end position="685"/>
    </location>
</feature>
<dbReference type="InterPro" id="IPR034772">
    <property type="entry name" value="CPSF6/7"/>
</dbReference>
<dbReference type="GeneTree" id="ENSGT00730000110905"/>
<dbReference type="InParanoid" id="H0Z7Z8"/>
<comment type="similarity">
    <text evidence="2">Belongs to the RRM CPSF6/7 family.</text>
</comment>
<dbReference type="STRING" id="59729.ENSTGUP00000006699"/>
<dbReference type="Gene3D" id="3.30.70.330">
    <property type="match status" value="1"/>
</dbReference>
<dbReference type="Pfam" id="PF25524">
    <property type="entry name" value="RSLD_CPSF6"/>
    <property type="match status" value="1"/>
</dbReference>
<dbReference type="InterPro" id="IPR057951">
    <property type="entry name" value="CPSF6/7_RSLD_N"/>
</dbReference>
<evidence type="ECO:0000313" key="9">
    <source>
        <dbReference type="Proteomes" id="UP000007754"/>
    </source>
</evidence>
<feature type="region of interest" description="Disordered" evidence="6">
    <location>
        <begin position="16"/>
        <end position="69"/>
    </location>
</feature>
<feature type="compositionally biased region" description="Low complexity" evidence="6">
    <location>
        <begin position="411"/>
        <end position="423"/>
    </location>
</feature>
<protein>
    <submittedName>
        <fullName evidence="8">Cleavage and polyadenylation specific factor 7</fullName>
    </submittedName>
</protein>
<dbReference type="CDD" id="cd12644">
    <property type="entry name" value="RRM_CFIm59"/>
    <property type="match status" value="1"/>
</dbReference>
<dbReference type="GO" id="GO:0003723">
    <property type="term" value="F:RNA binding"/>
    <property type="evidence" value="ECO:0007669"/>
    <property type="project" value="UniProtKB-UniRule"/>
</dbReference>
<dbReference type="PANTHER" id="PTHR23204">
    <property type="entry name" value="CLEAVAGE AND POLYADENYLATION SPECIFIC FACTOR"/>
    <property type="match status" value="1"/>
</dbReference>
<dbReference type="GO" id="GO:0180010">
    <property type="term" value="P:co-transcriptional mRNA 3'-end processing, cleavage and polyadenylation pathway"/>
    <property type="evidence" value="ECO:0007669"/>
    <property type="project" value="Ensembl"/>
</dbReference>
<dbReference type="GO" id="GO:0005847">
    <property type="term" value="C:mRNA cleavage and polyadenylation specificity factor complex"/>
    <property type="evidence" value="ECO:0007669"/>
    <property type="project" value="Ensembl"/>
</dbReference>
<evidence type="ECO:0000256" key="2">
    <source>
        <dbReference type="ARBA" id="ARBA00006265"/>
    </source>
</evidence>
<dbReference type="PROSITE" id="PS50102">
    <property type="entry name" value="RRM"/>
    <property type="match status" value="1"/>
</dbReference>
<evidence type="ECO:0000256" key="6">
    <source>
        <dbReference type="SAM" id="MobiDB-lite"/>
    </source>
</evidence>
<feature type="compositionally biased region" description="Polar residues" evidence="6">
    <location>
        <begin position="18"/>
        <end position="27"/>
    </location>
</feature>
<dbReference type="SMART" id="SM00360">
    <property type="entry name" value="RRM"/>
    <property type="match status" value="1"/>
</dbReference>
<evidence type="ECO:0000256" key="4">
    <source>
        <dbReference type="ARBA" id="ARBA00023242"/>
    </source>
</evidence>
<dbReference type="HOGENOM" id="CLU_025289_1_1_1"/>
<gene>
    <name evidence="8" type="primary">CPSF7</name>
</gene>
<evidence type="ECO:0000256" key="3">
    <source>
        <dbReference type="ARBA" id="ARBA00022664"/>
    </source>
</evidence>
<dbReference type="InterPro" id="IPR035979">
    <property type="entry name" value="RBD_domain_sf"/>
</dbReference>
<evidence type="ECO:0000256" key="1">
    <source>
        <dbReference type="ARBA" id="ARBA00004123"/>
    </source>
</evidence>
<feature type="region of interest" description="Disordered" evidence="6">
    <location>
        <begin position="396"/>
        <end position="424"/>
    </location>
</feature>
<feature type="domain" description="RRM" evidence="7">
    <location>
        <begin position="83"/>
        <end position="163"/>
    </location>
</feature>
<evidence type="ECO:0000259" key="7">
    <source>
        <dbReference type="PROSITE" id="PS50102"/>
    </source>
</evidence>
<reference evidence="8" key="3">
    <citation type="submission" date="2025-09" db="UniProtKB">
        <authorList>
            <consortium name="Ensembl"/>
        </authorList>
    </citation>
    <scope>IDENTIFICATION</scope>
</reference>
<dbReference type="GO" id="GO:0051290">
    <property type="term" value="P:protein heterotetramerization"/>
    <property type="evidence" value="ECO:0007669"/>
    <property type="project" value="Ensembl"/>
</dbReference>
<dbReference type="Proteomes" id="UP000007754">
    <property type="component" value="Chromosome 5"/>
</dbReference>
<accession>H0Z7Z8</accession>
<keyword evidence="9" id="KW-1185">Reference proteome</keyword>
<comment type="subcellular location">
    <subcellularLocation>
        <location evidence="1">Nucleus</location>
    </subcellularLocation>
</comment>
<feature type="compositionally biased region" description="Basic and acidic residues" evidence="6">
    <location>
        <begin position="43"/>
        <end position="60"/>
    </location>
</feature>
<dbReference type="Pfam" id="PF00076">
    <property type="entry name" value="RRM_1"/>
    <property type="match status" value="1"/>
</dbReference>
<sequence length="685" mass="73112">MSEGVDLIDIYADEEFTQQDPEFSNADQMDLYDDVLAASSQPQEKRSSSSEAPPEIRQEPSPKPNSKPPAILYTYSGLRNKRAAVYIGSFSWWTTDQQLIQTIRSVGVYDVVELKFAENRANGQSKGYAEVVVASENSVHKLLELLPGKILNGDKVEVRLATRQNLSQFEAQARKRVPPRAHSRDSVDAVDGRATPTENALPPARMEKPPSVLPFFSRPPALPLMGLPPPPMPPPPPLSSAFGVPPPPPGIPYQHLLPPPPRLPPPLAVPPPGAVPPALHLNPAFFPPPTAALGPPPDTYGKAMAPYNHSSRELGPPIPAVSEGEFEEIMNRNRAISSSAISKAVSGASAGDYSNAIETLLTAIAVIKQSRVASDERCRVLLSSLKDCLHGIEAKSYSSSSSSSSRKDTDLGSALPAGPARAAGGTGICSTAMIGTRIISRSGAGSMSGIGTGTETGTGTTETGICRKWFLMDSYLLTSTRMPCPRLLRPIPVPSSPPQPPLGGTPAHTSWPWESPPPLLLLPGAIPVCSVDTRTQREMVLLFHGGRFVSPSQSGGERRRRSPPCAAWGLREAQLPILGSGAMCHPLDCLGTLPSPSPWWDTVPRSSFAPSPSRSWEKGAGAGLGVILSIPTFPTAAFPPKWQLRPLPQSLPCFRGSGRGRAGCDPLVSPQNPKKEREGEPRRVG</sequence>
<keyword evidence="3" id="KW-0507">mRNA processing</keyword>
<name>H0Z7Z8_TAEGU</name>
<organism evidence="8 9">
    <name type="scientific">Taeniopygia guttata</name>
    <name type="common">Zebra finch</name>
    <name type="synonym">Poephila guttata</name>
    <dbReference type="NCBI Taxonomy" id="59729"/>
    <lineage>
        <taxon>Eukaryota</taxon>
        <taxon>Metazoa</taxon>
        <taxon>Chordata</taxon>
        <taxon>Craniata</taxon>
        <taxon>Vertebrata</taxon>
        <taxon>Euteleostomi</taxon>
        <taxon>Archelosauria</taxon>
        <taxon>Archosauria</taxon>
        <taxon>Dinosauria</taxon>
        <taxon>Saurischia</taxon>
        <taxon>Theropoda</taxon>
        <taxon>Coelurosauria</taxon>
        <taxon>Aves</taxon>
        <taxon>Neognathae</taxon>
        <taxon>Neoaves</taxon>
        <taxon>Telluraves</taxon>
        <taxon>Australaves</taxon>
        <taxon>Passeriformes</taxon>
        <taxon>Passeroidea</taxon>
        <taxon>Estrildidae</taxon>
        <taxon>Estrildinae</taxon>
        <taxon>Taeniopygia</taxon>
    </lineage>
</organism>
<feature type="compositionally biased region" description="Basic and acidic residues" evidence="6">
    <location>
        <begin position="182"/>
        <end position="191"/>
    </location>
</feature>
<feature type="compositionally biased region" description="Basic and acidic residues" evidence="6">
    <location>
        <begin position="673"/>
        <end position="685"/>
    </location>
</feature>
<feature type="region of interest" description="Disordered" evidence="6">
    <location>
        <begin position="171"/>
        <end position="209"/>
    </location>
</feature>
<reference evidence="8 9" key="1">
    <citation type="journal article" date="2010" name="Nature">
        <title>The genome of a songbird.</title>
        <authorList>
            <person name="Warren W.C."/>
            <person name="Clayton D.F."/>
            <person name="Ellegren H."/>
            <person name="Arnold A.P."/>
            <person name="Hillier L.W."/>
            <person name="Kunstner A."/>
            <person name="Searle S."/>
            <person name="White S."/>
            <person name="Vilella A.J."/>
            <person name="Fairley S."/>
            <person name="Heger A."/>
            <person name="Kong L."/>
            <person name="Ponting C.P."/>
            <person name="Jarvis E.D."/>
            <person name="Mello C.V."/>
            <person name="Minx P."/>
            <person name="Lovell P."/>
            <person name="Velho T.A."/>
            <person name="Ferris M."/>
            <person name="Balakrishnan C.N."/>
            <person name="Sinha S."/>
            <person name="Blatti C."/>
            <person name="London S.E."/>
            <person name="Li Y."/>
            <person name="Lin Y.C."/>
            <person name="George J."/>
            <person name="Sweedler J."/>
            <person name="Southey B."/>
            <person name="Gunaratne P."/>
            <person name="Watson M."/>
            <person name="Nam K."/>
            <person name="Backstrom N."/>
            <person name="Smeds L."/>
            <person name="Nabholz B."/>
            <person name="Itoh Y."/>
            <person name="Whitney O."/>
            <person name="Pfenning A.R."/>
            <person name="Howard J."/>
            <person name="Volker M."/>
            <person name="Skinner B.M."/>
            <person name="Griffin D.K."/>
            <person name="Ye L."/>
            <person name="McLaren W.M."/>
            <person name="Flicek P."/>
            <person name="Quesada V."/>
            <person name="Velasco G."/>
            <person name="Lopez-Otin C."/>
            <person name="Puente X.S."/>
            <person name="Olender T."/>
            <person name="Lancet D."/>
            <person name="Smit A.F."/>
            <person name="Hubley R."/>
            <person name="Konkel M.K."/>
            <person name="Walker J.A."/>
            <person name="Batzer M.A."/>
            <person name="Gu W."/>
            <person name="Pollock D.D."/>
            <person name="Chen L."/>
            <person name="Cheng Z."/>
            <person name="Eichler E.E."/>
            <person name="Stapley J."/>
            <person name="Slate J."/>
            <person name="Ekblom R."/>
            <person name="Birkhead T."/>
            <person name="Burke T."/>
            <person name="Burt D."/>
            <person name="Scharff C."/>
            <person name="Adam I."/>
            <person name="Richard H."/>
            <person name="Sultan M."/>
            <person name="Soldatov A."/>
            <person name="Lehrach H."/>
            <person name="Edwards S.V."/>
            <person name="Yang S.P."/>
            <person name="Li X."/>
            <person name="Graves T."/>
            <person name="Fulton L."/>
            <person name="Nelson J."/>
            <person name="Chinwalla A."/>
            <person name="Hou S."/>
            <person name="Mardis E.R."/>
            <person name="Wilson R.K."/>
        </authorList>
    </citation>
    <scope>NUCLEOTIDE SEQUENCE [LARGE SCALE GENOMIC DNA]</scope>
</reference>
<dbReference type="Ensembl" id="ENSTGUT00000006765.2">
    <property type="protein sequence ID" value="ENSTGUP00000006699.2"/>
    <property type="gene ID" value="ENSTGUG00000006513.2"/>
</dbReference>
<proteinExistence type="inferred from homology"/>
<dbReference type="SUPFAM" id="SSF54928">
    <property type="entry name" value="RNA-binding domain, RBD"/>
    <property type="match status" value="1"/>
</dbReference>
<dbReference type="InterPro" id="IPR012677">
    <property type="entry name" value="Nucleotide-bd_a/b_plait_sf"/>
</dbReference>
<dbReference type="AlphaFoldDB" id="H0Z7Z8"/>
<dbReference type="InterPro" id="IPR034773">
    <property type="entry name" value="CPSF7_RRM"/>
</dbReference>
<dbReference type="GO" id="GO:0110104">
    <property type="term" value="P:mRNA alternative polyadenylation"/>
    <property type="evidence" value="ECO:0007669"/>
    <property type="project" value="Ensembl"/>
</dbReference>
<dbReference type="InterPro" id="IPR000504">
    <property type="entry name" value="RRM_dom"/>
</dbReference>